<evidence type="ECO:0000313" key="4">
    <source>
        <dbReference type="Proteomes" id="UP000190027"/>
    </source>
</evidence>
<dbReference type="OrthoDB" id="9813147at2"/>
<name>A0A1T4XNL2_9BACT</name>
<dbReference type="Pfam" id="PF01078">
    <property type="entry name" value="Mg_chelatase"/>
    <property type="match status" value="1"/>
</dbReference>
<evidence type="ECO:0000256" key="1">
    <source>
        <dbReference type="ARBA" id="ARBA00006354"/>
    </source>
</evidence>
<dbReference type="NCBIfam" id="TIGR00368">
    <property type="entry name" value="YifB family Mg chelatase-like AAA ATPase"/>
    <property type="match status" value="1"/>
</dbReference>
<comment type="similarity">
    <text evidence="1">Belongs to the Mg-chelatase subunits D/I family. ComM subfamily.</text>
</comment>
<accession>A0A1T4XNL2</accession>
<feature type="domain" description="AAA+ ATPase" evidence="2">
    <location>
        <begin position="214"/>
        <end position="397"/>
    </location>
</feature>
<dbReference type="CDD" id="cd00009">
    <property type="entry name" value="AAA"/>
    <property type="match status" value="1"/>
</dbReference>
<dbReference type="SUPFAM" id="SSF54211">
    <property type="entry name" value="Ribosomal protein S5 domain 2-like"/>
    <property type="match status" value="1"/>
</dbReference>
<keyword evidence="4" id="KW-1185">Reference proteome</keyword>
<dbReference type="InterPro" id="IPR004482">
    <property type="entry name" value="Mg_chelat-rel"/>
</dbReference>
<reference evidence="3 4" key="1">
    <citation type="submission" date="2017-02" db="EMBL/GenBank/DDBJ databases">
        <authorList>
            <person name="Peterson S.W."/>
        </authorList>
    </citation>
    <scope>NUCLEOTIDE SEQUENCE [LARGE SCALE GENOMIC DNA]</scope>
    <source>
        <strain evidence="3 4">DSM 16080</strain>
    </source>
</reference>
<proteinExistence type="inferred from homology"/>
<organism evidence="3 4">
    <name type="scientific">Paucidesulfovibrio gracilis DSM 16080</name>
    <dbReference type="NCBI Taxonomy" id="1121449"/>
    <lineage>
        <taxon>Bacteria</taxon>
        <taxon>Pseudomonadati</taxon>
        <taxon>Thermodesulfobacteriota</taxon>
        <taxon>Desulfovibrionia</taxon>
        <taxon>Desulfovibrionales</taxon>
        <taxon>Desulfovibrionaceae</taxon>
        <taxon>Paucidesulfovibrio</taxon>
    </lineage>
</organism>
<gene>
    <name evidence="3" type="ORF">SAMN02745704_02312</name>
</gene>
<dbReference type="RefSeq" id="WP_078717857.1">
    <property type="nucleotide sequence ID" value="NZ_FUYC01000013.1"/>
</dbReference>
<dbReference type="PANTHER" id="PTHR32039">
    <property type="entry name" value="MAGNESIUM-CHELATASE SUBUNIT CHLI"/>
    <property type="match status" value="1"/>
</dbReference>
<dbReference type="InterPro" id="IPR027417">
    <property type="entry name" value="P-loop_NTPase"/>
</dbReference>
<protein>
    <submittedName>
        <fullName evidence="3">Magnesium chelatase family protein</fullName>
    </submittedName>
</protein>
<dbReference type="InterPro" id="IPR003593">
    <property type="entry name" value="AAA+_ATPase"/>
</dbReference>
<dbReference type="Gene3D" id="3.40.50.300">
    <property type="entry name" value="P-loop containing nucleotide triphosphate hydrolases"/>
    <property type="match status" value="1"/>
</dbReference>
<dbReference type="PANTHER" id="PTHR32039:SF7">
    <property type="entry name" value="COMPETENCE PROTEIN COMM"/>
    <property type="match status" value="1"/>
</dbReference>
<dbReference type="Proteomes" id="UP000190027">
    <property type="component" value="Unassembled WGS sequence"/>
</dbReference>
<dbReference type="SMART" id="SM00382">
    <property type="entry name" value="AAA"/>
    <property type="match status" value="1"/>
</dbReference>
<evidence type="ECO:0000313" key="3">
    <source>
        <dbReference type="EMBL" id="SKA91126.1"/>
    </source>
</evidence>
<dbReference type="AlphaFoldDB" id="A0A1T4XNL2"/>
<dbReference type="Gene3D" id="3.30.230.10">
    <property type="match status" value="1"/>
</dbReference>
<sequence>MIAKVSCAALLGIDAFEVTLETDLTRSGLPAFTLVGLPDGVVREAKERVFTALRNRGFKLPPARITVNLAPADVRKEGSGYDLPLALSLGAAAGWLDPALLSGWYMAGELSLTGELRPVPGVLPMAVRAREAGAEGLILPEENAAEAAVVQGLRVYGLRDLGQVVRFVTGEESVEPARVDVDALWQERREFLVDFSEVKGQEHAKRAVEIAAAGGHNLLFIGPPGSGKTMLAQRIPTVLPPLVFDEALEVTKIYSVAGELPRNRSLMVARPFRSPHHTISDVGLVGGGHYPRPGEVSMAHRGVLFLDELPEFKKHALEVLRQPLEDGTVSISRSLVTLSYPADFMLVAAMNPCPCGYLGDERHECTCSRRSVDNYRARLSGPLLDRIDLQVEVPAVPWKDLRQAGGGSDSAGMRERVLCARDIQAQRFADLPAHRRIHTNAQLSGSALEHHCALDATGQEFLGQAVKRLGLSARAYTRILRIARTIADLDGRPDISTPQLAEAINYRTLDRET</sequence>
<dbReference type="EMBL" id="FUYC01000013">
    <property type="protein sequence ID" value="SKA91126.1"/>
    <property type="molecule type" value="Genomic_DNA"/>
</dbReference>
<dbReference type="InterPro" id="IPR025158">
    <property type="entry name" value="Mg_chelat-rel_C"/>
</dbReference>
<dbReference type="PRINTS" id="PR00830">
    <property type="entry name" value="ENDOLAPTASE"/>
</dbReference>
<dbReference type="InterPro" id="IPR000523">
    <property type="entry name" value="Mg_chelatse_chII-like_cat_dom"/>
</dbReference>
<dbReference type="GO" id="GO:0005524">
    <property type="term" value="F:ATP binding"/>
    <property type="evidence" value="ECO:0007669"/>
    <property type="project" value="InterPro"/>
</dbReference>
<dbReference type="InterPro" id="IPR014721">
    <property type="entry name" value="Ribsml_uS5_D2-typ_fold_subgr"/>
</dbReference>
<evidence type="ECO:0000259" key="2">
    <source>
        <dbReference type="SMART" id="SM00382"/>
    </source>
</evidence>
<dbReference type="InterPro" id="IPR020568">
    <property type="entry name" value="Ribosomal_Su5_D2-typ_SF"/>
</dbReference>
<dbReference type="Pfam" id="PF13335">
    <property type="entry name" value="Mg_chelatase_C"/>
    <property type="match status" value="1"/>
</dbReference>
<dbReference type="InterPro" id="IPR045006">
    <property type="entry name" value="CHLI-like"/>
</dbReference>
<dbReference type="Pfam" id="PF13541">
    <property type="entry name" value="ChlI"/>
    <property type="match status" value="1"/>
</dbReference>
<dbReference type="STRING" id="1121449.SAMN02745704_02312"/>
<dbReference type="SUPFAM" id="SSF52540">
    <property type="entry name" value="P-loop containing nucleoside triphosphate hydrolases"/>
    <property type="match status" value="1"/>
</dbReference>